<evidence type="ECO:0000256" key="3">
    <source>
        <dbReference type="ARBA" id="ARBA00022723"/>
    </source>
</evidence>
<proteinExistence type="inferred from homology"/>
<keyword evidence="4 7" id="KW-0560">Oxidoreductase</keyword>
<dbReference type="InterPro" id="IPR019833">
    <property type="entry name" value="Mn/Fe_SOD_BS"/>
</dbReference>
<dbReference type="Proteomes" id="UP000000379">
    <property type="component" value="Chromosome"/>
</dbReference>
<reference evidence="7 8" key="2">
    <citation type="journal article" date="2011" name="Stand. Genomic Sci.">
        <title>Complete genome sequence of Truepera radiovictrix type strain (RQ-24).</title>
        <authorList>
            <person name="Ivanova N."/>
            <person name="Rohde C."/>
            <person name="Munk C."/>
            <person name="Nolan M."/>
            <person name="Lucas S."/>
            <person name="Del Rio T.G."/>
            <person name="Tice H."/>
            <person name="Deshpande S."/>
            <person name="Cheng J.F."/>
            <person name="Tapia R."/>
            <person name="Han C."/>
            <person name="Goodwin L."/>
            <person name="Pitluck S."/>
            <person name="Liolios K."/>
            <person name="Mavromatis K."/>
            <person name="Mikhailova N."/>
            <person name="Pati A."/>
            <person name="Chen A."/>
            <person name="Palaniappan K."/>
            <person name="Land M."/>
            <person name="Hauser L."/>
            <person name="Chang Y.J."/>
            <person name="Jeffries C.D."/>
            <person name="Brambilla E."/>
            <person name="Rohde M."/>
            <person name="Goker M."/>
            <person name="Tindall B.J."/>
            <person name="Woyke T."/>
            <person name="Bristow J."/>
            <person name="Eisen J.A."/>
            <person name="Markowitz V."/>
            <person name="Hugenholtz P."/>
            <person name="Kyrpides N.C."/>
            <person name="Klenk H.P."/>
            <person name="Lapidus A."/>
        </authorList>
    </citation>
    <scope>NUCLEOTIDE SEQUENCE [LARGE SCALE GENOMIC DNA]</scope>
    <source>
        <strain evidence="8">DSM 17093 / CIP 108686 / LMG 22925 / RQ-24</strain>
    </source>
</reference>
<comment type="similarity">
    <text evidence="1">Belongs to the iron/manganese superoxide dismutase family.</text>
</comment>
<dbReference type="InterPro" id="IPR036314">
    <property type="entry name" value="SOD_C_sf"/>
</dbReference>
<name>D7CR17_TRURR</name>
<dbReference type="PANTHER" id="PTHR43595">
    <property type="entry name" value="37S RIBOSOMAL PROTEIN S26, MITOCHONDRIAL"/>
    <property type="match status" value="1"/>
</dbReference>
<dbReference type="PROSITE" id="PS51318">
    <property type="entry name" value="TAT"/>
    <property type="match status" value="1"/>
</dbReference>
<dbReference type="InterPro" id="IPR006311">
    <property type="entry name" value="TAT_signal"/>
</dbReference>
<keyword evidence="3" id="KW-0479">Metal-binding</keyword>
<dbReference type="InterPro" id="IPR019831">
    <property type="entry name" value="Mn/Fe_SOD_N"/>
</dbReference>
<feature type="domain" description="Manganese/iron superoxide dismutase C-terminal" evidence="6">
    <location>
        <begin position="171"/>
        <end position="269"/>
    </location>
</feature>
<gene>
    <name evidence="7" type="ordered locus">Trad_0277</name>
</gene>
<reference evidence="8" key="1">
    <citation type="submission" date="2010-05" db="EMBL/GenBank/DDBJ databases">
        <title>The complete genome of Truepera radiovictris DSM 17093.</title>
        <authorList>
            <consortium name="US DOE Joint Genome Institute (JGI-PGF)"/>
            <person name="Lucas S."/>
            <person name="Copeland A."/>
            <person name="Lapidus A."/>
            <person name="Glavina del Rio T."/>
            <person name="Dalin E."/>
            <person name="Tice H."/>
            <person name="Bruce D."/>
            <person name="Goodwin L."/>
            <person name="Pitluck S."/>
            <person name="Kyrpides N."/>
            <person name="Mavromatis K."/>
            <person name="Ovchinnikova G."/>
            <person name="Munk A.C."/>
            <person name="Detter J.C."/>
            <person name="Han C."/>
            <person name="Tapia R."/>
            <person name="Land M."/>
            <person name="Hauser L."/>
            <person name="Markowitz V."/>
            <person name="Cheng J.-F."/>
            <person name="Hugenholtz P."/>
            <person name="Woyke T."/>
            <person name="Wu D."/>
            <person name="Tindall B."/>
            <person name="Pomrenke H.G."/>
            <person name="Brambilla E."/>
            <person name="Klenk H.-P."/>
            <person name="Eisen J.A."/>
        </authorList>
    </citation>
    <scope>NUCLEOTIDE SEQUENCE [LARGE SCALE GENOMIC DNA]</scope>
    <source>
        <strain evidence="8">DSM 17093 / CIP 108686 / LMG 22925 / RQ-24</strain>
    </source>
</reference>
<feature type="domain" description="Manganese/iron superoxide dismutase N-terminal" evidence="5">
    <location>
        <begin position="75"/>
        <end position="160"/>
    </location>
</feature>
<dbReference type="InterPro" id="IPR001189">
    <property type="entry name" value="Mn/Fe_SOD"/>
</dbReference>
<evidence type="ECO:0000256" key="2">
    <source>
        <dbReference type="ARBA" id="ARBA00012682"/>
    </source>
</evidence>
<dbReference type="EC" id="1.15.1.1" evidence="2"/>
<dbReference type="InterPro" id="IPR036324">
    <property type="entry name" value="Mn/Fe_SOD_N_sf"/>
</dbReference>
<evidence type="ECO:0000259" key="6">
    <source>
        <dbReference type="Pfam" id="PF02777"/>
    </source>
</evidence>
<dbReference type="Gene3D" id="1.10.287.990">
    <property type="entry name" value="Fe,Mn superoxide dismutase (SOD) domain"/>
    <property type="match status" value="1"/>
</dbReference>
<dbReference type="SUPFAM" id="SSF46609">
    <property type="entry name" value="Fe,Mn superoxide dismutase (SOD), N-terminal domain"/>
    <property type="match status" value="1"/>
</dbReference>
<dbReference type="eggNOG" id="COG0605">
    <property type="taxonomic scope" value="Bacteria"/>
</dbReference>
<dbReference type="Pfam" id="PF00081">
    <property type="entry name" value="Sod_Fe_N"/>
    <property type="match status" value="1"/>
</dbReference>
<sequence>MADHQSDLLARARVGGAPSHLALSRRRFLQFGAGALAALGLSGLRVGRAQTLARAASAPARPLPAYAEDLGRYPFSLPELGYAYGALEPVIDAETMTLHHQEHHQSYVDALNAALADYPELQGRTLGELLTTLPELPEEVRQDVQNQGGGHLNHALWWRWVAPGGSREPVGRSAERIAETFGDLEGLKEPFNAAADARFGSGWAWLVVDESGRLSVLSTPNQDHPISQGLVPLLGLDVWEHAYYLSYRNRRPEYINAFWEVVNWDAVEEQHGVAAALFGF</sequence>
<dbReference type="KEGG" id="tra:Trad_0277"/>
<dbReference type="SUPFAM" id="SSF54719">
    <property type="entry name" value="Fe,Mn superoxide dismutase (SOD), C-terminal domain"/>
    <property type="match status" value="1"/>
</dbReference>
<dbReference type="FunFam" id="3.55.40.20:FF:000004">
    <property type="entry name" value="Superoxide dismutase [Fe]"/>
    <property type="match status" value="1"/>
</dbReference>
<dbReference type="Gene3D" id="3.55.40.20">
    <property type="entry name" value="Iron/manganese superoxide dismutase, C-terminal domain"/>
    <property type="match status" value="1"/>
</dbReference>
<dbReference type="EMBL" id="CP002049">
    <property type="protein sequence ID" value="ADI13417.1"/>
    <property type="molecule type" value="Genomic_DNA"/>
</dbReference>
<dbReference type="AlphaFoldDB" id="D7CR17"/>
<dbReference type="PANTHER" id="PTHR43595:SF2">
    <property type="entry name" value="SMALL RIBOSOMAL SUBUNIT PROTEIN MS42"/>
    <property type="match status" value="1"/>
</dbReference>
<dbReference type="PRINTS" id="PR01703">
    <property type="entry name" value="MNSODISMTASE"/>
</dbReference>
<evidence type="ECO:0000256" key="4">
    <source>
        <dbReference type="ARBA" id="ARBA00023002"/>
    </source>
</evidence>
<dbReference type="GO" id="GO:0005737">
    <property type="term" value="C:cytoplasm"/>
    <property type="evidence" value="ECO:0007669"/>
    <property type="project" value="TreeGrafter"/>
</dbReference>
<protein>
    <recommendedName>
        <fullName evidence="2">superoxide dismutase</fullName>
        <ecNumber evidence="2">1.15.1.1</ecNumber>
    </recommendedName>
</protein>
<accession>D7CR17</accession>
<keyword evidence="8" id="KW-1185">Reference proteome</keyword>
<dbReference type="InterPro" id="IPR019832">
    <property type="entry name" value="Mn/Fe_SOD_C"/>
</dbReference>
<evidence type="ECO:0000259" key="5">
    <source>
        <dbReference type="Pfam" id="PF00081"/>
    </source>
</evidence>
<dbReference type="GO" id="GO:0046872">
    <property type="term" value="F:metal ion binding"/>
    <property type="evidence" value="ECO:0007669"/>
    <property type="project" value="UniProtKB-KW"/>
</dbReference>
<organism evidence="7 8">
    <name type="scientific">Truepera radiovictrix (strain DSM 17093 / CIP 108686 / LMG 22925 / RQ-24)</name>
    <dbReference type="NCBI Taxonomy" id="649638"/>
    <lineage>
        <taxon>Bacteria</taxon>
        <taxon>Thermotogati</taxon>
        <taxon>Deinococcota</taxon>
        <taxon>Deinococci</taxon>
        <taxon>Trueperales</taxon>
        <taxon>Trueperaceae</taxon>
        <taxon>Truepera</taxon>
    </lineage>
</organism>
<evidence type="ECO:0000256" key="1">
    <source>
        <dbReference type="ARBA" id="ARBA00008714"/>
    </source>
</evidence>
<dbReference type="Pfam" id="PF02777">
    <property type="entry name" value="Sod_Fe_C"/>
    <property type="match status" value="1"/>
</dbReference>
<dbReference type="RefSeq" id="WP_013176797.1">
    <property type="nucleotide sequence ID" value="NC_014221.1"/>
</dbReference>
<dbReference type="OrthoDB" id="9803125at2"/>
<evidence type="ECO:0000313" key="8">
    <source>
        <dbReference type="Proteomes" id="UP000000379"/>
    </source>
</evidence>
<dbReference type="GO" id="GO:0004784">
    <property type="term" value="F:superoxide dismutase activity"/>
    <property type="evidence" value="ECO:0007669"/>
    <property type="project" value="UniProtKB-EC"/>
</dbReference>
<evidence type="ECO:0000313" key="7">
    <source>
        <dbReference type="EMBL" id="ADI13417.1"/>
    </source>
</evidence>
<dbReference type="HOGENOM" id="CLU_031625_0_1_0"/>
<dbReference type="STRING" id="649638.Trad_0277"/>
<dbReference type="PROSITE" id="PS00088">
    <property type="entry name" value="SOD_MN"/>
    <property type="match status" value="1"/>
</dbReference>